<dbReference type="Proteomes" id="UP000625210">
    <property type="component" value="Unassembled WGS sequence"/>
</dbReference>
<keyword evidence="8 9" id="KW-0472">Membrane</keyword>
<accession>A0A8J2VGI1</accession>
<keyword evidence="7 9" id="KW-0811">Translocation</keyword>
<feature type="transmembrane region" description="Helical" evidence="9">
    <location>
        <begin position="36"/>
        <end position="57"/>
    </location>
</feature>
<comment type="similarity">
    <text evidence="9">Belongs to the SecE/SEC61-gamma family.</text>
</comment>
<dbReference type="InterPro" id="IPR001901">
    <property type="entry name" value="Translocase_SecE/Sec61-g"/>
</dbReference>
<evidence type="ECO:0000313" key="11">
    <source>
        <dbReference type="Proteomes" id="UP000625210"/>
    </source>
</evidence>
<dbReference type="GO" id="GO:0006605">
    <property type="term" value="P:protein targeting"/>
    <property type="evidence" value="ECO:0007669"/>
    <property type="project" value="UniProtKB-UniRule"/>
</dbReference>
<organism evidence="10 11">
    <name type="scientific">Marinithermofilum abyssi</name>
    <dbReference type="NCBI Taxonomy" id="1571185"/>
    <lineage>
        <taxon>Bacteria</taxon>
        <taxon>Bacillati</taxon>
        <taxon>Bacillota</taxon>
        <taxon>Bacilli</taxon>
        <taxon>Bacillales</taxon>
        <taxon>Thermoactinomycetaceae</taxon>
        <taxon>Marinithermofilum</taxon>
    </lineage>
</organism>
<evidence type="ECO:0000256" key="9">
    <source>
        <dbReference type="HAMAP-Rule" id="MF_00422"/>
    </source>
</evidence>
<evidence type="ECO:0000256" key="7">
    <source>
        <dbReference type="ARBA" id="ARBA00023010"/>
    </source>
</evidence>
<dbReference type="Gene3D" id="1.20.5.1030">
    <property type="entry name" value="Preprotein translocase secy subunit"/>
    <property type="match status" value="1"/>
</dbReference>
<keyword evidence="4 9" id="KW-0812">Transmembrane</keyword>
<dbReference type="AlphaFoldDB" id="A0A8J2VGI1"/>
<protein>
    <recommendedName>
        <fullName evidence="9">Protein translocase subunit SecE</fullName>
    </recommendedName>
</protein>
<evidence type="ECO:0000313" key="10">
    <source>
        <dbReference type="EMBL" id="GGE21085.1"/>
    </source>
</evidence>
<dbReference type="NCBIfam" id="TIGR00964">
    <property type="entry name" value="secE_bact"/>
    <property type="match status" value="1"/>
</dbReference>
<dbReference type="PANTHER" id="PTHR33910:SF1">
    <property type="entry name" value="PROTEIN TRANSLOCASE SUBUNIT SECE"/>
    <property type="match status" value="1"/>
</dbReference>
<reference evidence="10" key="1">
    <citation type="journal article" date="2014" name="Int. J. Syst. Evol. Microbiol.">
        <title>Complete genome sequence of Corynebacterium casei LMG S-19264T (=DSM 44701T), isolated from a smear-ripened cheese.</title>
        <authorList>
            <consortium name="US DOE Joint Genome Institute (JGI-PGF)"/>
            <person name="Walter F."/>
            <person name="Albersmeier A."/>
            <person name="Kalinowski J."/>
            <person name="Ruckert C."/>
        </authorList>
    </citation>
    <scope>NUCLEOTIDE SEQUENCE</scope>
    <source>
        <strain evidence="10">CGMCC 1.15179</strain>
    </source>
</reference>
<evidence type="ECO:0000256" key="8">
    <source>
        <dbReference type="ARBA" id="ARBA00023136"/>
    </source>
</evidence>
<keyword evidence="2 9" id="KW-0813">Transport</keyword>
<name>A0A8J2VGI1_9BACL</name>
<evidence type="ECO:0000256" key="1">
    <source>
        <dbReference type="ARBA" id="ARBA00004370"/>
    </source>
</evidence>
<comment type="subcellular location">
    <subcellularLocation>
        <location evidence="9">Cell membrane</location>
        <topology evidence="9">Single-pass membrane protein</topology>
    </subcellularLocation>
    <subcellularLocation>
        <location evidence="1">Membrane</location>
    </subcellularLocation>
</comment>
<keyword evidence="6 9" id="KW-1133">Transmembrane helix</keyword>
<evidence type="ECO:0000256" key="2">
    <source>
        <dbReference type="ARBA" id="ARBA00022448"/>
    </source>
</evidence>
<dbReference type="GO" id="GO:0043952">
    <property type="term" value="P:protein transport by the Sec complex"/>
    <property type="evidence" value="ECO:0007669"/>
    <property type="project" value="UniProtKB-UniRule"/>
</dbReference>
<comment type="caution">
    <text evidence="10">The sequence shown here is derived from an EMBL/GenBank/DDBJ whole genome shotgun (WGS) entry which is preliminary data.</text>
</comment>
<dbReference type="Pfam" id="PF00584">
    <property type="entry name" value="SecE"/>
    <property type="match status" value="1"/>
</dbReference>
<dbReference type="InterPro" id="IPR005807">
    <property type="entry name" value="SecE_bac"/>
</dbReference>
<keyword evidence="5 9" id="KW-0653">Protein transport</keyword>
<dbReference type="GO" id="GO:0005886">
    <property type="term" value="C:plasma membrane"/>
    <property type="evidence" value="ECO:0007669"/>
    <property type="project" value="UniProtKB-SubCell"/>
</dbReference>
<evidence type="ECO:0000256" key="4">
    <source>
        <dbReference type="ARBA" id="ARBA00022692"/>
    </source>
</evidence>
<dbReference type="GO" id="GO:0009306">
    <property type="term" value="P:protein secretion"/>
    <property type="evidence" value="ECO:0007669"/>
    <property type="project" value="UniProtKB-UniRule"/>
</dbReference>
<dbReference type="HAMAP" id="MF_00422">
    <property type="entry name" value="SecE"/>
    <property type="match status" value="1"/>
</dbReference>
<sequence length="69" mass="7744">MGFLGRIKRSVTGIADFFRSGVAELKKVKWPSRQELISYTLVVLTVVVIMTLFLGIIDYGILSLVNRIT</sequence>
<reference evidence="10" key="2">
    <citation type="submission" date="2020-09" db="EMBL/GenBank/DDBJ databases">
        <authorList>
            <person name="Sun Q."/>
            <person name="Zhou Y."/>
        </authorList>
    </citation>
    <scope>NUCLEOTIDE SEQUENCE</scope>
    <source>
        <strain evidence="10">CGMCC 1.15179</strain>
    </source>
</reference>
<keyword evidence="11" id="KW-1185">Reference proteome</keyword>
<dbReference type="PANTHER" id="PTHR33910">
    <property type="entry name" value="PROTEIN TRANSLOCASE SUBUNIT SECE"/>
    <property type="match status" value="1"/>
</dbReference>
<proteinExistence type="inferred from homology"/>
<evidence type="ECO:0000256" key="3">
    <source>
        <dbReference type="ARBA" id="ARBA00022475"/>
    </source>
</evidence>
<dbReference type="InterPro" id="IPR038379">
    <property type="entry name" value="SecE_sf"/>
</dbReference>
<dbReference type="EMBL" id="BMHQ01000008">
    <property type="protein sequence ID" value="GGE21085.1"/>
    <property type="molecule type" value="Genomic_DNA"/>
</dbReference>
<gene>
    <name evidence="9" type="primary">secE</name>
    <name evidence="10" type="ORF">GCM10011571_23920</name>
</gene>
<dbReference type="GO" id="GO:0008320">
    <property type="term" value="F:protein transmembrane transporter activity"/>
    <property type="evidence" value="ECO:0007669"/>
    <property type="project" value="UniProtKB-UniRule"/>
</dbReference>
<dbReference type="RefSeq" id="WP_188648125.1">
    <property type="nucleotide sequence ID" value="NZ_BMHQ01000008.1"/>
</dbReference>
<dbReference type="GO" id="GO:0065002">
    <property type="term" value="P:intracellular protein transmembrane transport"/>
    <property type="evidence" value="ECO:0007669"/>
    <property type="project" value="UniProtKB-UniRule"/>
</dbReference>
<evidence type="ECO:0000256" key="5">
    <source>
        <dbReference type="ARBA" id="ARBA00022927"/>
    </source>
</evidence>
<comment type="function">
    <text evidence="9">Essential subunit of the Sec protein translocation channel SecYEG. Clamps together the 2 halves of SecY. May contact the channel plug during translocation.</text>
</comment>
<evidence type="ECO:0000256" key="6">
    <source>
        <dbReference type="ARBA" id="ARBA00022989"/>
    </source>
</evidence>
<keyword evidence="3 9" id="KW-1003">Cell membrane</keyword>
<comment type="subunit">
    <text evidence="9">Component of the Sec protein translocase complex. Heterotrimer consisting of SecY, SecE and SecG subunits. The heterotrimers can form oligomers, although 1 heterotrimer is thought to be able to translocate proteins. Interacts with the ribosome. Interacts with SecDF, and other proteins may be involved. Interacts with SecA.</text>
</comment>